<dbReference type="EMBL" id="JACATE010000016">
    <property type="protein sequence ID" value="NWJ29226.1"/>
    <property type="molecule type" value="Genomic_DNA"/>
</dbReference>
<dbReference type="Proteomes" id="UP000559282">
    <property type="component" value="Unassembled WGS sequence"/>
</dbReference>
<dbReference type="Proteomes" id="UP000563820">
    <property type="component" value="Unassembled WGS sequence"/>
</dbReference>
<dbReference type="AlphaFoldDB" id="A0A7K4N736"/>
<evidence type="ECO:0000313" key="5">
    <source>
        <dbReference type="EMBL" id="NWK07728.1"/>
    </source>
</evidence>
<reference evidence="3" key="2">
    <citation type="submission" date="2020-06" db="EMBL/GenBank/DDBJ databases">
        <authorList>
            <person name="Wang Y."/>
        </authorList>
    </citation>
    <scope>NUCLEOTIDE SEQUENCE</scope>
    <source>
        <strain evidence="6">D1a</strain>
        <strain evidence="2">L15a</strain>
        <strain evidence="7">L19a</strain>
        <strain evidence="5">T1C4</strain>
        <strain evidence="1">T1L11</strain>
        <strain evidence="4">T1L9</strain>
        <strain evidence="3">T3L1</strain>
    </source>
</reference>
<dbReference type="EMBL" id="JACATD010000007">
    <property type="protein sequence ID" value="NWK01353.1"/>
    <property type="molecule type" value="Genomic_DNA"/>
</dbReference>
<dbReference type="EMBL" id="JACATJ010000013">
    <property type="protein sequence ID" value="NWK09556.1"/>
    <property type="molecule type" value="Genomic_DNA"/>
</dbReference>
<evidence type="ECO:0000313" key="8">
    <source>
        <dbReference type="Proteomes" id="UP000520052"/>
    </source>
</evidence>
<proteinExistence type="predicted"/>
<dbReference type="Proteomes" id="UP000549797">
    <property type="component" value="Unassembled WGS sequence"/>
</dbReference>
<dbReference type="Proteomes" id="UP000575480">
    <property type="component" value="Unassembled WGS sequence"/>
</dbReference>
<sequence length="74" mass="9202">MDEKYDILPDIQNSLKLWCSQYDFHEPYNQQFHDFLYDTLRRVTDMINSEKNETEYTGFIKKWDKIDSLKKRKF</sequence>
<evidence type="ECO:0000313" key="12">
    <source>
        <dbReference type="Proteomes" id="UP000559282"/>
    </source>
</evidence>
<dbReference type="EMBL" id="JACATH010000010">
    <property type="protein sequence ID" value="NWJ57680.1"/>
    <property type="molecule type" value="Genomic_DNA"/>
</dbReference>
<dbReference type="EMBL" id="JACATC010000007">
    <property type="protein sequence ID" value="NWJ84265.1"/>
    <property type="molecule type" value="Genomic_DNA"/>
</dbReference>
<evidence type="ECO:0000313" key="1">
    <source>
        <dbReference type="EMBL" id="NWJ29226.1"/>
    </source>
</evidence>
<evidence type="ECO:0000313" key="11">
    <source>
        <dbReference type="Proteomes" id="UP000549797"/>
    </source>
</evidence>
<accession>A0A7K4N736</accession>
<evidence type="ECO:0000313" key="14">
    <source>
        <dbReference type="Proteomes" id="UP000575480"/>
    </source>
</evidence>
<evidence type="ECO:0000313" key="10">
    <source>
        <dbReference type="Proteomes" id="UP000547822"/>
    </source>
</evidence>
<name>A0A7K4N736_9ARCH</name>
<comment type="caution">
    <text evidence="3">The sequence shown here is derived from an EMBL/GenBank/DDBJ whole genome shotgun (WGS) entry which is preliminary data.</text>
</comment>
<gene>
    <name evidence="4" type="ORF">HX840_05580</name>
    <name evidence="5" type="ORF">HX847_04875</name>
    <name evidence="1" type="ORF">HX848_07615</name>
    <name evidence="6" type="ORF">HX852_07275</name>
    <name evidence="7" type="ORF">HX853_04225</name>
    <name evidence="3" type="ORF">HX854_06025</name>
    <name evidence="2" type="ORF">HX858_08035</name>
</gene>
<evidence type="ECO:0000313" key="7">
    <source>
        <dbReference type="EMBL" id="NWK13826.1"/>
    </source>
</evidence>
<dbReference type="EMBL" id="JACATF010000017">
    <property type="protein sequence ID" value="NWK07728.1"/>
    <property type="molecule type" value="Genomic_DNA"/>
</dbReference>
<organism evidence="3 8">
    <name type="scientific">Marine Group I thaumarchaeote</name>
    <dbReference type="NCBI Taxonomy" id="2511932"/>
    <lineage>
        <taxon>Archaea</taxon>
        <taxon>Nitrososphaerota</taxon>
        <taxon>Marine Group I</taxon>
    </lineage>
</organism>
<protein>
    <submittedName>
        <fullName evidence="3">Uncharacterized protein</fullName>
    </submittedName>
</protein>
<evidence type="ECO:0000313" key="9">
    <source>
        <dbReference type="Proteomes" id="UP000535457"/>
    </source>
</evidence>
<dbReference type="Proteomes" id="UP000547822">
    <property type="component" value="Unassembled WGS sequence"/>
</dbReference>
<evidence type="ECO:0000313" key="2">
    <source>
        <dbReference type="EMBL" id="NWJ57680.1"/>
    </source>
</evidence>
<evidence type="ECO:0000313" key="3">
    <source>
        <dbReference type="EMBL" id="NWJ84265.1"/>
    </source>
</evidence>
<dbReference type="Proteomes" id="UP000535457">
    <property type="component" value="Unassembled WGS sequence"/>
</dbReference>
<evidence type="ECO:0000313" key="6">
    <source>
        <dbReference type="EMBL" id="NWK09556.1"/>
    </source>
</evidence>
<evidence type="ECO:0000313" key="4">
    <source>
        <dbReference type="EMBL" id="NWK01353.1"/>
    </source>
</evidence>
<evidence type="ECO:0000313" key="13">
    <source>
        <dbReference type="Proteomes" id="UP000563820"/>
    </source>
</evidence>
<reference evidence="8 9" key="1">
    <citation type="journal article" date="2019" name="Environ. Microbiol.">
        <title>Genomics insights into ecotype formation of ammonia-oxidizing archaea in the deep ocean.</title>
        <authorList>
            <person name="Wang Y."/>
            <person name="Huang J.M."/>
            <person name="Cui G.J."/>
            <person name="Nunoura T."/>
            <person name="Takaki Y."/>
            <person name="Li W.L."/>
            <person name="Li J."/>
            <person name="Gao Z.M."/>
            <person name="Takai K."/>
            <person name="Zhang A.Q."/>
            <person name="Stepanauskas R."/>
        </authorList>
    </citation>
    <scope>NUCLEOTIDE SEQUENCE [LARGE SCALE GENOMIC DNA]</scope>
    <source>
        <strain evidence="6 11">D1a</strain>
        <strain evidence="2 14">L15a</strain>
        <strain evidence="7 9">L19a</strain>
        <strain evidence="5 12">T1C4</strain>
        <strain evidence="1 13">T1L11</strain>
        <strain evidence="4 10">T1L9</strain>
        <strain evidence="3 8">T3L1</strain>
    </source>
</reference>
<dbReference type="EMBL" id="JACATG010000005">
    <property type="protein sequence ID" value="NWK13826.1"/>
    <property type="molecule type" value="Genomic_DNA"/>
</dbReference>
<dbReference type="Proteomes" id="UP000520052">
    <property type="component" value="Unassembled WGS sequence"/>
</dbReference>